<accession>A0A8J6TEG4</accession>
<dbReference type="PANTHER" id="PTHR11645:SF0">
    <property type="entry name" value="PYRROLINE-5-CARBOXYLATE REDUCTASE 3"/>
    <property type="match status" value="1"/>
</dbReference>
<dbReference type="Proteomes" id="UP000599024">
    <property type="component" value="Unassembled WGS sequence"/>
</dbReference>
<dbReference type="Pfam" id="PF14748">
    <property type="entry name" value="P5CR_dimer"/>
    <property type="match status" value="1"/>
</dbReference>
<dbReference type="InterPro" id="IPR036291">
    <property type="entry name" value="NAD(P)-bd_dom_sf"/>
</dbReference>
<evidence type="ECO:0000256" key="3">
    <source>
        <dbReference type="ARBA" id="ARBA00022490"/>
    </source>
</evidence>
<dbReference type="UniPathway" id="UPA00098">
    <property type="reaction ID" value="UER00361"/>
</dbReference>
<dbReference type="GO" id="GO:0055129">
    <property type="term" value="P:L-proline biosynthetic process"/>
    <property type="evidence" value="ECO:0007669"/>
    <property type="project" value="UniProtKB-UniRule"/>
</dbReference>
<dbReference type="FunFam" id="3.40.50.720:FF:000190">
    <property type="entry name" value="Pyrroline-5-carboxylate reductase"/>
    <property type="match status" value="1"/>
</dbReference>
<comment type="caution">
    <text evidence="13">The sequence shown here is derived from an EMBL/GenBank/DDBJ whole genome shotgun (WGS) entry which is preliminary data.</text>
</comment>
<comment type="similarity">
    <text evidence="2 8">Belongs to the pyrroline-5-carboxylate reductase family.</text>
</comment>
<dbReference type="NCBIfam" id="TIGR00112">
    <property type="entry name" value="proC"/>
    <property type="match status" value="1"/>
</dbReference>
<dbReference type="InterPro" id="IPR028939">
    <property type="entry name" value="P5C_Rdtase_cat_N"/>
</dbReference>
<evidence type="ECO:0000256" key="4">
    <source>
        <dbReference type="ARBA" id="ARBA00022605"/>
    </source>
</evidence>
<dbReference type="FunFam" id="1.10.3730.10:FF:000001">
    <property type="entry name" value="Pyrroline-5-carboxylate reductase"/>
    <property type="match status" value="1"/>
</dbReference>
<comment type="catalytic activity">
    <reaction evidence="8">
        <text>L-proline + NADP(+) = (S)-1-pyrroline-5-carboxylate + NADPH + 2 H(+)</text>
        <dbReference type="Rhea" id="RHEA:14109"/>
        <dbReference type="ChEBI" id="CHEBI:15378"/>
        <dbReference type="ChEBI" id="CHEBI:17388"/>
        <dbReference type="ChEBI" id="CHEBI:57783"/>
        <dbReference type="ChEBI" id="CHEBI:58349"/>
        <dbReference type="ChEBI" id="CHEBI:60039"/>
        <dbReference type="EC" id="1.5.1.2"/>
    </reaction>
</comment>
<dbReference type="PANTHER" id="PTHR11645">
    <property type="entry name" value="PYRROLINE-5-CARBOXYLATE REDUCTASE"/>
    <property type="match status" value="1"/>
</dbReference>
<comment type="catalytic activity">
    <reaction evidence="8">
        <text>L-proline + NAD(+) = (S)-1-pyrroline-5-carboxylate + NADH + 2 H(+)</text>
        <dbReference type="Rhea" id="RHEA:14105"/>
        <dbReference type="ChEBI" id="CHEBI:15378"/>
        <dbReference type="ChEBI" id="CHEBI:17388"/>
        <dbReference type="ChEBI" id="CHEBI:57540"/>
        <dbReference type="ChEBI" id="CHEBI:57945"/>
        <dbReference type="ChEBI" id="CHEBI:60039"/>
        <dbReference type="EC" id="1.5.1.2"/>
    </reaction>
</comment>
<comment type="pathway">
    <text evidence="8">Amino-acid biosynthesis; L-proline biosynthesis; L-proline from L-glutamate 5-semialdehyde: step 1/1.</text>
</comment>
<feature type="binding site" evidence="10">
    <location>
        <begin position="70"/>
        <end position="73"/>
    </location>
    <ligand>
        <name>NADP(+)</name>
        <dbReference type="ChEBI" id="CHEBI:58349"/>
    </ligand>
</feature>
<reference evidence="13 14" key="1">
    <citation type="submission" date="2020-08" db="EMBL/GenBank/DDBJ databases">
        <title>Bridging the membrane lipid divide: bacteria of the FCB group superphylum have the potential to synthesize archaeal ether lipids.</title>
        <authorList>
            <person name="Villanueva L."/>
            <person name="Von Meijenfeldt F.A.B."/>
            <person name="Westbye A.B."/>
            <person name="Yadav S."/>
            <person name="Hopmans E.C."/>
            <person name="Dutilh B.E."/>
            <person name="Sinninghe Damste J.S."/>
        </authorList>
    </citation>
    <scope>NUCLEOTIDE SEQUENCE [LARGE SCALE GENOMIC DNA]</scope>
    <source>
        <strain evidence="13">NIOZ-UU81</strain>
    </source>
</reference>
<evidence type="ECO:0000259" key="12">
    <source>
        <dbReference type="Pfam" id="PF14748"/>
    </source>
</evidence>
<organism evidence="13 14">
    <name type="scientific">Candidatus Desulfatifera sulfidica</name>
    <dbReference type="NCBI Taxonomy" id="2841691"/>
    <lineage>
        <taxon>Bacteria</taxon>
        <taxon>Pseudomonadati</taxon>
        <taxon>Thermodesulfobacteriota</taxon>
        <taxon>Desulfobulbia</taxon>
        <taxon>Desulfobulbales</taxon>
        <taxon>Desulfobulbaceae</taxon>
        <taxon>Candidatus Desulfatifera</taxon>
    </lineage>
</organism>
<dbReference type="AlphaFoldDB" id="A0A8J6TEG4"/>
<dbReference type="PIRSF" id="PIRSF000193">
    <property type="entry name" value="Pyrrol-5-carb_rd"/>
    <property type="match status" value="1"/>
</dbReference>
<dbReference type="GO" id="GO:0004735">
    <property type="term" value="F:pyrroline-5-carboxylate reductase activity"/>
    <property type="evidence" value="ECO:0007669"/>
    <property type="project" value="UniProtKB-UniRule"/>
</dbReference>
<keyword evidence="7 8" id="KW-0560">Oxidoreductase</keyword>
<feature type="domain" description="Pyrroline-5-carboxylate reductase dimerisation" evidence="12">
    <location>
        <begin position="163"/>
        <end position="267"/>
    </location>
</feature>
<evidence type="ECO:0000256" key="1">
    <source>
        <dbReference type="ARBA" id="ARBA00004496"/>
    </source>
</evidence>
<evidence type="ECO:0000256" key="2">
    <source>
        <dbReference type="ARBA" id="ARBA00005525"/>
    </source>
</evidence>
<evidence type="ECO:0000256" key="5">
    <source>
        <dbReference type="ARBA" id="ARBA00022650"/>
    </source>
</evidence>
<keyword evidence="6 8" id="KW-0521">NADP</keyword>
<sequence length="270" mass="28897">MTTTIGFIGGGQMAEALIRGIIQAELYPPEQILITEPDASRREYMKATYNTQLHETDHEIWNSCSTVILAVKPQVMQIVLDKAKGRVTSNHLLISIAAGLPISFYEEILGQQPRKIIRVMPNTPALVLECAAALCGNPQVSDEELQQAKAIFDAVGQSVILSETSMDAVTGLSGSGPAYVFTFIEGMIDAGVKCGLTRPVATTLAIQTVLGSTKLMLESKKHPAELRAMVTSPGGTTIAAQQVLERTGFRGIIMEAIEAAANRSAELGTK</sequence>
<evidence type="ECO:0000256" key="7">
    <source>
        <dbReference type="ARBA" id="ARBA00023002"/>
    </source>
</evidence>
<keyword evidence="5 8" id="KW-0641">Proline biosynthesis</keyword>
<feature type="domain" description="Pyrroline-5-carboxylate reductase catalytic N-terminal" evidence="11">
    <location>
        <begin position="4"/>
        <end position="99"/>
    </location>
</feature>
<gene>
    <name evidence="8 13" type="primary">proC</name>
    <name evidence="13" type="ORF">H8E79_08555</name>
</gene>
<evidence type="ECO:0000313" key="14">
    <source>
        <dbReference type="Proteomes" id="UP000599024"/>
    </source>
</evidence>
<dbReference type="EC" id="1.5.1.2" evidence="8 9"/>
<dbReference type="HAMAP" id="MF_01925">
    <property type="entry name" value="P5C_reductase"/>
    <property type="match status" value="1"/>
</dbReference>
<feature type="binding site" evidence="10">
    <location>
        <begin position="8"/>
        <end position="13"/>
    </location>
    <ligand>
        <name>NADP(+)</name>
        <dbReference type="ChEBI" id="CHEBI:58349"/>
    </ligand>
</feature>
<dbReference type="EMBL" id="JACNLK010000083">
    <property type="protein sequence ID" value="MBC8209199.1"/>
    <property type="molecule type" value="Genomic_DNA"/>
</dbReference>
<protein>
    <recommendedName>
        <fullName evidence="8 9">Pyrroline-5-carboxylate reductase</fullName>
        <shortName evidence="8">P5C reductase</shortName>
        <shortName evidence="8">P5CR</shortName>
        <ecNumber evidence="8 9">1.5.1.2</ecNumber>
    </recommendedName>
    <alternativeName>
        <fullName evidence="8">PCA reductase</fullName>
    </alternativeName>
</protein>
<proteinExistence type="inferred from homology"/>
<evidence type="ECO:0000313" key="13">
    <source>
        <dbReference type="EMBL" id="MBC8209199.1"/>
    </source>
</evidence>
<dbReference type="GO" id="GO:0005737">
    <property type="term" value="C:cytoplasm"/>
    <property type="evidence" value="ECO:0007669"/>
    <property type="project" value="UniProtKB-SubCell"/>
</dbReference>
<evidence type="ECO:0000256" key="8">
    <source>
        <dbReference type="HAMAP-Rule" id="MF_01925"/>
    </source>
</evidence>
<dbReference type="SUPFAM" id="SSF51735">
    <property type="entry name" value="NAD(P)-binding Rossmann-fold domains"/>
    <property type="match status" value="1"/>
</dbReference>
<dbReference type="Gene3D" id="3.40.50.720">
    <property type="entry name" value="NAD(P)-binding Rossmann-like Domain"/>
    <property type="match status" value="1"/>
</dbReference>
<evidence type="ECO:0000259" key="11">
    <source>
        <dbReference type="Pfam" id="PF03807"/>
    </source>
</evidence>
<keyword evidence="3 8" id="KW-0963">Cytoplasm</keyword>
<dbReference type="InterPro" id="IPR000304">
    <property type="entry name" value="Pyrroline-COOH_reductase"/>
</dbReference>
<dbReference type="SUPFAM" id="SSF48179">
    <property type="entry name" value="6-phosphogluconate dehydrogenase C-terminal domain-like"/>
    <property type="match status" value="1"/>
</dbReference>
<comment type="subcellular location">
    <subcellularLocation>
        <location evidence="1 8">Cytoplasm</location>
    </subcellularLocation>
</comment>
<evidence type="ECO:0000256" key="10">
    <source>
        <dbReference type="PIRSR" id="PIRSR000193-1"/>
    </source>
</evidence>
<dbReference type="Pfam" id="PF03807">
    <property type="entry name" value="F420_oxidored"/>
    <property type="match status" value="1"/>
</dbReference>
<name>A0A8J6TEG4_9BACT</name>
<dbReference type="InterPro" id="IPR029036">
    <property type="entry name" value="P5CR_dimer"/>
</dbReference>
<keyword evidence="4 8" id="KW-0028">Amino-acid biosynthesis</keyword>
<dbReference type="Gene3D" id="1.10.3730.10">
    <property type="entry name" value="ProC C-terminal domain-like"/>
    <property type="match status" value="1"/>
</dbReference>
<evidence type="ECO:0000256" key="9">
    <source>
        <dbReference type="NCBIfam" id="TIGR00112"/>
    </source>
</evidence>
<dbReference type="InterPro" id="IPR008927">
    <property type="entry name" value="6-PGluconate_DH-like_C_sf"/>
</dbReference>
<evidence type="ECO:0000256" key="6">
    <source>
        <dbReference type="ARBA" id="ARBA00022857"/>
    </source>
</evidence>
<comment type="function">
    <text evidence="8">Catalyzes the reduction of 1-pyrroline-5-carboxylate (PCA) to L-proline.</text>
</comment>